<dbReference type="GO" id="GO:0003677">
    <property type="term" value="F:DNA binding"/>
    <property type="evidence" value="ECO:0007669"/>
    <property type="project" value="InterPro"/>
</dbReference>
<dbReference type="PANTHER" id="PTHR43133">
    <property type="entry name" value="RNA POLYMERASE ECF-TYPE SIGMA FACTO"/>
    <property type="match status" value="1"/>
</dbReference>
<dbReference type="Gene3D" id="1.10.10.10">
    <property type="entry name" value="Winged helix-like DNA-binding domain superfamily/Winged helix DNA-binding domain"/>
    <property type="match status" value="1"/>
</dbReference>
<dbReference type="GO" id="GO:0016987">
    <property type="term" value="F:sigma factor activity"/>
    <property type="evidence" value="ECO:0007669"/>
    <property type="project" value="UniProtKB-KW"/>
</dbReference>
<evidence type="ECO:0008006" key="8">
    <source>
        <dbReference type="Google" id="ProtNLM"/>
    </source>
</evidence>
<comment type="caution">
    <text evidence="7">The sequence shown here is derived from an EMBL/GenBank/DDBJ whole genome shotgun (WGS) entry which is preliminary data.</text>
</comment>
<dbReference type="InterPro" id="IPR036388">
    <property type="entry name" value="WH-like_DNA-bd_sf"/>
</dbReference>
<dbReference type="NCBIfam" id="TIGR02937">
    <property type="entry name" value="sigma70-ECF"/>
    <property type="match status" value="1"/>
</dbReference>
<evidence type="ECO:0000256" key="1">
    <source>
        <dbReference type="ARBA" id="ARBA00010641"/>
    </source>
</evidence>
<dbReference type="InterPro" id="IPR013324">
    <property type="entry name" value="RNA_pol_sigma_r3/r4-like"/>
</dbReference>
<evidence type="ECO:0000256" key="4">
    <source>
        <dbReference type="ARBA" id="ARBA00023163"/>
    </source>
</evidence>
<dbReference type="AlphaFoldDB" id="A0A644Y1X0"/>
<protein>
    <recommendedName>
        <fullName evidence="8">ECF RNA polymerase sigma factor SigW</fullName>
    </recommendedName>
</protein>
<sequence length="176" mass="19793">MYVPKTDTQKGITAVDRDDFASRVVAAEPTLYRISKSILKNDSDCADAVQEAIASAYGKLSSLREPGYFKTWLCRILIHECYRLYRTNRNTVSLEEYAFPETAPPQSRDPGLYAAIMALREELRLVIVLHYVEGFQVAEISQMLKIPVGTVKSRLSRARAALRSALEKKEVPAHDA</sequence>
<dbReference type="InterPro" id="IPR013249">
    <property type="entry name" value="RNA_pol_sigma70_r4_t2"/>
</dbReference>
<proteinExistence type="inferred from homology"/>
<keyword evidence="4" id="KW-0804">Transcription</keyword>
<keyword evidence="3" id="KW-0731">Sigma factor</keyword>
<evidence type="ECO:0000259" key="5">
    <source>
        <dbReference type="Pfam" id="PF04542"/>
    </source>
</evidence>
<evidence type="ECO:0000256" key="2">
    <source>
        <dbReference type="ARBA" id="ARBA00023015"/>
    </source>
</evidence>
<evidence type="ECO:0000259" key="6">
    <source>
        <dbReference type="Pfam" id="PF08281"/>
    </source>
</evidence>
<evidence type="ECO:0000256" key="3">
    <source>
        <dbReference type="ARBA" id="ARBA00023082"/>
    </source>
</evidence>
<feature type="domain" description="RNA polymerase sigma-70 region 2" evidence="5">
    <location>
        <begin position="28"/>
        <end position="90"/>
    </location>
</feature>
<reference evidence="7" key="1">
    <citation type="submission" date="2019-08" db="EMBL/GenBank/DDBJ databases">
        <authorList>
            <person name="Kucharzyk K."/>
            <person name="Murdoch R.W."/>
            <person name="Higgins S."/>
            <person name="Loffler F."/>
        </authorList>
    </citation>
    <scope>NUCLEOTIDE SEQUENCE</scope>
</reference>
<dbReference type="SUPFAM" id="SSF88659">
    <property type="entry name" value="Sigma3 and sigma4 domains of RNA polymerase sigma factors"/>
    <property type="match status" value="1"/>
</dbReference>
<organism evidence="7">
    <name type="scientific">bioreactor metagenome</name>
    <dbReference type="NCBI Taxonomy" id="1076179"/>
    <lineage>
        <taxon>unclassified sequences</taxon>
        <taxon>metagenomes</taxon>
        <taxon>ecological metagenomes</taxon>
    </lineage>
</organism>
<dbReference type="GO" id="GO:0006352">
    <property type="term" value="P:DNA-templated transcription initiation"/>
    <property type="evidence" value="ECO:0007669"/>
    <property type="project" value="InterPro"/>
</dbReference>
<dbReference type="EMBL" id="VSSQ01003826">
    <property type="protein sequence ID" value="MPM22520.1"/>
    <property type="molecule type" value="Genomic_DNA"/>
</dbReference>
<dbReference type="InterPro" id="IPR039425">
    <property type="entry name" value="RNA_pol_sigma-70-like"/>
</dbReference>
<dbReference type="SUPFAM" id="SSF88946">
    <property type="entry name" value="Sigma2 domain of RNA polymerase sigma factors"/>
    <property type="match status" value="1"/>
</dbReference>
<name>A0A644Y1X0_9ZZZZ</name>
<dbReference type="CDD" id="cd06171">
    <property type="entry name" value="Sigma70_r4"/>
    <property type="match status" value="1"/>
</dbReference>
<comment type="similarity">
    <text evidence="1">Belongs to the sigma-70 factor family. ECF subfamily.</text>
</comment>
<dbReference type="PANTHER" id="PTHR43133:SF51">
    <property type="entry name" value="RNA POLYMERASE SIGMA FACTOR"/>
    <property type="match status" value="1"/>
</dbReference>
<dbReference type="InterPro" id="IPR014284">
    <property type="entry name" value="RNA_pol_sigma-70_dom"/>
</dbReference>
<dbReference type="InterPro" id="IPR013325">
    <property type="entry name" value="RNA_pol_sigma_r2"/>
</dbReference>
<dbReference type="Pfam" id="PF08281">
    <property type="entry name" value="Sigma70_r4_2"/>
    <property type="match status" value="1"/>
</dbReference>
<keyword evidence="2" id="KW-0805">Transcription regulation</keyword>
<feature type="domain" description="RNA polymerase sigma factor 70 region 4 type 2" evidence="6">
    <location>
        <begin position="112"/>
        <end position="162"/>
    </location>
</feature>
<evidence type="ECO:0000313" key="7">
    <source>
        <dbReference type="EMBL" id="MPM22520.1"/>
    </source>
</evidence>
<dbReference type="Gene3D" id="1.10.1740.10">
    <property type="match status" value="1"/>
</dbReference>
<gene>
    <name evidence="7" type="ORF">SDC9_68975</name>
</gene>
<dbReference type="Pfam" id="PF04542">
    <property type="entry name" value="Sigma70_r2"/>
    <property type="match status" value="1"/>
</dbReference>
<accession>A0A644Y1X0</accession>
<dbReference type="InterPro" id="IPR007627">
    <property type="entry name" value="RNA_pol_sigma70_r2"/>
</dbReference>